<dbReference type="CDD" id="cd19165">
    <property type="entry name" value="HemeO"/>
    <property type="match status" value="1"/>
</dbReference>
<comment type="caution">
    <text evidence="2">The sequence shown here is derived from an EMBL/GenBank/DDBJ whole genome shotgun (WGS) entry which is preliminary data.</text>
</comment>
<name>A0A0K9PHN2_ZOSMR</name>
<dbReference type="STRING" id="29655.A0A0K9PHN2"/>
<dbReference type="SUPFAM" id="SSF48613">
    <property type="entry name" value="Heme oxygenase-like"/>
    <property type="match status" value="1"/>
</dbReference>
<proteinExistence type="inferred from homology"/>
<evidence type="ECO:0000256" key="1">
    <source>
        <dbReference type="ARBA" id="ARBA00006134"/>
    </source>
</evidence>
<dbReference type="InterPro" id="IPR016084">
    <property type="entry name" value="Haem_Oase-like_multi-hlx"/>
</dbReference>
<keyword evidence="3" id="KW-1185">Reference proteome</keyword>
<dbReference type="OrthoDB" id="652091at2759"/>
<dbReference type="Gene3D" id="1.20.910.10">
    <property type="entry name" value="Heme oxygenase-like"/>
    <property type="match status" value="1"/>
</dbReference>
<dbReference type="InterPro" id="IPR002051">
    <property type="entry name" value="Haem_Oase"/>
</dbReference>
<dbReference type="PANTHER" id="PTHR35703:SF1">
    <property type="entry name" value="INACTIVE HEME OXYGENASE 2, CHLOROPLASTIC-RELATED"/>
    <property type="match status" value="1"/>
</dbReference>
<dbReference type="AlphaFoldDB" id="A0A0K9PHN2"/>
<gene>
    <name evidence="2" type="ORF">ZOSMA_25G01200</name>
</gene>
<evidence type="ECO:0000313" key="2">
    <source>
        <dbReference type="EMBL" id="KMZ67730.1"/>
    </source>
</evidence>
<dbReference type="Proteomes" id="UP000036987">
    <property type="component" value="Unassembled WGS sequence"/>
</dbReference>
<dbReference type="InterPro" id="IPR016951">
    <property type="entry name" value="Haem_Oase_decyc_pln"/>
</dbReference>
<dbReference type="EMBL" id="LFYR01000889">
    <property type="protein sequence ID" value="KMZ67730.1"/>
    <property type="molecule type" value="Genomic_DNA"/>
</dbReference>
<evidence type="ECO:0000313" key="3">
    <source>
        <dbReference type="Proteomes" id="UP000036987"/>
    </source>
</evidence>
<dbReference type="GO" id="GO:0004392">
    <property type="term" value="F:heme oxygenase (decyclizing) activity"/>
    <property type="evidence" value="ECO:0007669"/>
    <property type="project" value="InterPro"/>
</dbReference>
<accession>A0A0K9PHN2</accession>
<comment type="similarity">
    <text evidence="1">Belongs to the heme oxygenase family.</text>
</comment>
<dbReference type="PANTHER" id="PTHR35703">
    <property type="entry name" value="HEME OXYGENASE 1, CHLOROPLASTIC-RELATED"/>
    <property type="match status" value="1"/>
</dbReference>
<dbReference type="OMA" id="GLEGEWM"/>
<sequence>MWALPSSLSISTSYRQQTFIPRKTLILTTTNVGPYRCLPVSSPASDPASSSKVPVGNYPVPVVKKRRRYRKMYPGESKGITEEMRFVAMRLRSSLNVADGSDSSHLNEIDKSENEMWIPTIEGFLKYLVDSKVVFDTLEGIIDRSDDVSYAYFRKTGLERSECLSRDIEAFSEQGLIIPEPNSPGTCYAAYLKEKATSNVPCFLTHLYNIYFTHVTGGVHIGKQVSDKLFEGRELEFYKWEVDVMASLKDVREKLNKVGEHWSRDEKNRCLRETPKCFRLCAQIVRLIIL</sequence>
<reference evidence="3" key="1">
    <citation type="journal article" date="2016" name="Nature">
        <title>The genome of the seagrass Zostera marina reveals angiosperm adaptation to the sea.</title>
        <authorList>
            <person name="Olsen J.L."/>
            <person name="Rouze P."/>
            <person name="Verhelst B."/>
            <person name="Lin Y.-C."/>
            <person name="Bayer T."/>
            <person name="Collen J."/>
            <person name="Dattolo E."/>
            <person name="De Paoli E."/>
            <person name="Dittami S."/>
            <person name="Maumus F."/>
            <person name="Michel G."/>
            <person name="Kersting A."/>
            <person name="Lauritano C."/>
            <person name="Lohaus R."/>
            <person name="Toepel M."/>
            <person name="Tonon T."/>
            <person name="Vanneste K."/>
            <person name="Amirebrahimi M."/>
            <person name="Brakel J."/>
            <person name="Bostroem C."/>
            <person name="Chovatia M."/>
            <person name="Grimwood J."/>
            <person name="Jenkins J.W."/>
            <person name="Jueterbock A."/>
            <person name="Mraz A."/>
            <person name="Stam W.T."/>
            <person name="Tice H."/>
            <person name="Bornberg-Bauer E."/>
            <person name="Green P.J."/>
            <person name="Pearson G.A."/>
            <person name="Procaccini G."/>
            <person name="Duarte C.M."/>
            <person name="Schmutz J."/>
            <person name="Reusch T.B.H."/>
            <person name="Van de Peer Y."/>
        </authorList>
    </citation>
    <scope>NUCLEOTIDE SEQUENCE [LARGE SCALE GENOMIC DNA]</scope>
    <source>
        <strain evidence="3">cv. Finnish</strain>
    </source>
</reference>
<protein>
    <submittedName>
        <fullName evidence="2">Heme oxygenase (Biliverdin-producing)</fullName>
    </submittedName>
</protein>
<organism evidence="2 3">
    <name type="scientific">Zostera marina</name>
    <name type="common">Eelgrass</name>
    <dbReference type="NCBI Taxonomy" id="29655"/>
    <lineage>
        <taxon>Eukaryota</taxon>
        <taxon>Viridiplantae</taxon>
        <taxon>Streptophyta</taxon>
        <taxon>Embryophyta</taxon>
        <taxon>Tracheophyta</taxon>
        <taxon>Spermatophyta</taxon>
        <taxon>Magnoliopsida</taxon>
        <taxon>Liliopsida</taxon>
        <taxon>Zosteraceae</taxon>
        <taxon>Zostera</taxon>
    </lineage>
</organism>
<dbReference type="GO" id="GO:0006788">
    <property type="term" value="P:heme oxidation"/>
    <property type="evidence" value="ECO:0007669"/>
    <property type="project" value="InterPro"/>
</dbReference>